<dbReference type="GO" id="GO:0051920">
    <property type="term" value="F:peroxiredoxin activity"/>
    <property type="evidence" value="ECO:0007669"/>
    <property type="project" value="InterPro"/>
</dbReference>
<dbReference type="OrthoDB" id="111898at2157"/>
<accession>A0A075MSL0</accession>
<dbReference type="InterPro" id="IPR003779">
    <property type="entry name" value="CMD-like"/>
</dbReference>
<protein>
    <submittedName>
        <fullName evidence="2">Alkylhydroperoxidase AhpD family core domain</fullName>
    </submittedName>
</protein>
<dbReference type="EMBL" id="CP007174">
    <property type="protein sequence ID" value="AIF82334.1"/>
    <property type="molecule type" value="Genomic_DNA"/>
</dbReference>
<dbReference type="STRING" id="1459636.NTE_00252"/>
<dbReference type="Pfam" id="PF02627">
    <property type="entry name" value="CMD"/>
    <property type="match status" value="1"/>
</dbReference>
<keyword evidence="2" id="KW-0560">Oxidoreductase</keyword>
<feature type="domain" description="Carboxymuconolactone decarboxylase-like" evidence="1">
    <location>
        <begin position="36"/>
        <end position="109"/>
    </location>
</feature>
<dbReference type="SUPFAM" id="SSF69118">
    <property type="entry name" value="AhpD-like"/>
    <property type="match status" value="1"/>
</dbReference>
<sequence>MTEMVSYEQTRREIQKTFGSIPGFMAAVPQDVLVQMWPIMKTYMMGQTKIPPKYREMISLAVGATLKCPYCEMFHRASAKMSGATDEELAEVGVLVGQVTFWSSILHTLNYDMSTFMKEFNAMGEYLSKQSRQTV</sequence>
<name>A0A075MSL0_9ARCH</name>
<gene>
    <name evidence="2" type="ORF">NTE_00252</name>
</gene>
<dbReference type="InterPro" id="IPR004675">
    <property type="entry name" value="AhpD_core"/>
</dbReference>
<evidence type="ECO:0000259" key="1">
    <source>
        <dbReference type="Pfam" id="PF02627"/>
    </source>
</evidence>
<dbReference type="eggNOG" id="arCOG02148">
    <property type="taxonomic scope" value="Archaea"/>
</dbReference>
<evidence type="ECO:0000313" key="3">
    <source>
        <dbReference type="Proteomes" id="UP000028194"/>
    </source>
</evidence>
<dbReference type="KEGG" id="nev:NTE_00252"/>
<proteinExistence type="predicted"/>
<dbReference type="HOGENOM" id="CLU_126621_0_0_2"/>
<dbReference type="NCBIfam" id="TIGR00778">
    <property type="entry name" value="ahpD_dom"/>
    <property type="match status" value="1"/>
</dbReference>
<dbReference type="RefSeq" id="WP_148699338.1">
    <property type="nucleotide sequence ID" value="NZ_CP007174.1"/>
</dbReference>
<organism evidence="2 3">
    <name type="scientific">Candidatus Nitrososphaera evergladensis SR1</name>
    <dbReference type="NCBI Taxonomy" id="1459636"/>
    <lineage>
        <taxon>Archaea</taxon>
        <taxon>Nitrososphaerota</taxon>
        <taxon>Nitrososphaeria</taxon>
        <taxon>Nitrososphaerales</taxon>
        <taxon>Nitrososphaeraceae</taxon>
        <taxon>Nitrososphaera</taxon>
    </lineage>
</organism>
<keyword evidence="3" id="KW-1185">Reference proteome</keyword>
<dbReference type="GeneID" id="41596164"/>
<dbReference type="InterPro" id="IPR029032">
    <property type="entry name" value="AhpD-like"/>
</dbReference>
<dbReference type="Proteomes" id="UP000028194">
    <property type="component" value="Chromosome"/>
</dbReference>
<evidence type="ECO:0000313" key="2">
    <source>
        <dbReference type="EMBL" id="AIF82334.1"/>
    </source>
</evidence>
<dbReference type="AlphaFoldDB" id="A0A075MSL0"/>
<keyword evidence="2" id="KW-0575">Peroxidase</keyword>
<dbReference type="Gene3D" id="1.20.1290.10">
    <property type="entry name" value="AhpD-like"/>
    <property type="match status" value="1"/>
</dbReference>
<reference evidence="2 3" key="1">
    <citation type="journal article" date="2014" name="PLoS ONE">
        <title>Genome Sequence of Candidatus Nitrososphaera evergladensis from Group I.1b Enriched from Everglades Soil Reveals Novel Genomic Features of the Ammonia-Oxidizing Archaea.</title>
        <authorList>
            <person name="Zhalnina K.V."/>
            <person name="Dias R."/>
            <person name="Leonard M.T."/>
            <person name="Dorr de Quadros P."/>
            <person name="Camargo F.A."/>
            <person name="Drew J.C."/>
            <person name="Farmerie W.G."/>
            <person name="Daroub S.H."/>
            <person name="Triplett E.W."/>
        </authorList>
    </citation>
    <scope>NUCLEOTIDE SEQUENCE [LARGE SCALE GENOMIC DNA]</scope>
    <source>
        <strain evidence="2 3">SR1</strain>
    </source>
</reference>